<proteinExistence type="predicted"/>
<evidence type="ECO:0000256" key="2">
    <source>
        <dbReference type="SAM" id="MobiDB-lite"/>
    </source>
</evidence>
<dbReference type="Gene3D" id="3.10.20.90">
    <property type="entry name" value="Phosphatidylinositol 3-kinase Catalytic Subunit, Chain A, domain 1"/>
    <property type="match status" value="1"/>
</dbReference>
<dbReference type="GO" id="GO:0043130">
    <property type="term" value="F:ubiquitin binding"/>
    <property type="evidence" value="ECO:0007669"/>
    <property type="project" value="TreeGrafter"/>
</dbReference>
<evidence type="ECO:0000313" key="4">
    <source>
        <dbReference type="EMBL" id="KAA8498357.1"/>
    </source>
</evidence>
<accession>A0A5J4Z6R3</accession>
<protein>
    <submittedName>
        <fullName evidence="4">FAS-associated factor 2-B</fullName>
    </submittedName>
</protein>
<feature type="compositionally biased region" description="Low complexity" evidence="2">
    <location>
        <begin position="73"/>
        <end position="96"/>
    </location>
</feature>
<keyword evidence="1" id="KW-0175">Coiled coil</keyword>
<comment type="caution">
    <text evidence="4">The sequence shown here is derived from an EMBL/GenBank/DDBJ whole genome shotgun (WGS) entry which is preliminary data.</text>
</comment>
<dbReference type="Gene3D" id="3.40.30.10">
    <property type="entry name" value="Glutaredoxin"/>
    <property type="match status" value="1"/>
</dbReference>
<dbReference type="SUPFAM" id="SSF54236">
    <property type="entry name" value="Ubiquitin-like"/>
    <property type="match status" value="1"/>
</dbReference>
<dbReference type="InterPro" id="IPR029071">
    <property type="entry name" value="Ubiquitin-like_domsf"/>
</dbReference>
<dbReference type="Gene3D" id="1.10.8.10">
    <property type="entry name" value="DNA helicase RuvA subunit, C-terminal domain"/>
    <property type="match status" value="1"/>
</dbReference>
<gene>
    <name evidence="4" type="ORF">FVE85_5942</name>
</gene>
<sequence length="456" mass="50908">MADAVPATLVAERAEKLDTFLAVTDSTSRPDAQLRLEAHGWDLNAAVDAFLSGAPPPDASVPAELVQQAHAPAQGTAQSGAAHASSAANTATGNGALAPPRQPQQGWQGILRFLCLPFRMAFSFVSFLTSKLLELMGVQPLLTASPEGRNAAQDFAIKFEASFGNTHARFTRTSLVQALRTAGREYKFALVYIHDENREACNSFCRSVLQDGQVIRFIDEAFIFWAASTRFAETVQARSEFRLTHLPALAIVEGHPTRPPGRVIAMKQANAFGGPMDAAGVFQWMQRVQERYGVSLISARIQQEERETNRLLRQQQDEEFQRALEEDRLKEQRKRQEEERVAREVREAEQKERETRERRARKQELLGEEPPAQGAVTASVVLRMPDGSRNTRRFLRDTKLEMLFDWADTLGVEIGQALLVSSYPRRAFKYPEDKDMSIAEAGLTPSAMLLIEERVD</sequence>
<dbReference type="InterPro" id="IPR050730">
    <property type="entry name" value="UBX_domain-protein"/>
</dbReference>
<reference evidence="5" key="1">
    <citation type="journal article" date="2019" name="Nat. Commun.">
        <title>Expansion of phycobilisome linker gene families in mesophilic red algae.</title>
        <authorList>
            <person name="Lee J."/>
            <person name="Kim D."/>
            <person name="Bhattacharya D."/>
            <person name="Yoon H.S."/>
        </authorList>
    </citation>
    <scope>NUCLEOTIDE SEQUENCE [LARGE SCALE GENOMIC DNA]</scope>
    <source>
        <strain evidence="5">CCMP 1328</strain>
    </source>
</reference>
<evidence type="ECO:0000259" key="3">
    <source>
        <dbReference type="PROSITE" id="PS50033"/>
    </source>
</evidence>
<dbReference type="AlphaFoldDB" id="A0A5J4Z6R3"/>
<feature type="region of interest" description="Disordered" evidence="2">
    <location>
        <begin position="68"/>
        <end position="102"/>
    </location>
</feature>
<dbReference type="Pfam" id="PF00789">
    <property type="entry name" value="UBX"/>
    <property type="match status" value="1"/>
</dbReference>
<feature type="domain" description="UBX" evidence="3">
    <location>
        <begin position="373"/>
        <end position="451"/>
    </location>
</feature>
<dbReference type="InterPro" id="IPR006577">
    <property type="entry name" value="UAS"/>
</dbReference>
<evidence type="ECO:0000313" key="5">
    <source>
        <dbReference type="Proteomes" id="UP000324585"/>
    </source>
</evidence>
<dbReference type="InterPro" id="IPR049483">
    <property type="entry name" value="FAF1_2-like_UAS"/>
</dbReference>
<dbReference type="GO" id="GO:0005783">
    <property type="term" value="C:endoplasmic reticulum"/>
    <property type="evidence" value="ECO:0007669"/>
    <property type="project" value="TreeGrafter"/>
</dbReference>
<dbReference type="SMART" id="SM00166">
    <property type="entry name" value="UBX"/>
    <property type="match status" value="1"/>
</dbReference>
<dbReference type="Pfam" id="PF14555">
    <property type="entry name" value="UBA_4"/>
    <property type="match status" value="1"/>
</dbReference>
<feature type="region of interest" description="Disordered" evidence="2">
    <location>
        <begin position="328"/>
        <end position="370"/>
    </location>
</feature>
<dbReference type="CDD" id="cd01767">
    <property type="entry name" value="UBX"/>
    <property type="match status" value="1"/>
</dbReference>
<dbReference type="OMA" id="ILIRHQW"/>
<evidence type="ECO:0000256" key="1">
    <source>
        <dbReference type="ARBA" id="ARBA00023054"/>
    </source>
</evidence>
<feature type="compositionally biased region" description="Basic and acidic residues" evidence="2">
    <location>
        <begin position="328"/>
        <end position="365"/>
    </location>
</feature>
<dbReference type="PANTHER" id="PTHR23322:SF1">
    <property type="entry name" value="FAS-ASSOCIATED FACTOR 2"/>
    <property type="match status" value="1"/>
</dbReference>
<dbReference type="OrthoDB" id="3938at2759"/>
<dbReference type="PROSITE" id="PS50033">
    <property type="entry name" value="UBX"/>
    <property type="match status" value="1"/>
</dbReference>
<dbReference type="InterPro" id="IPR001012">
    <property type="entry name" value="UBX_dom"/>
</dbReference>
<organism evidence="4 5">
    <name type="scientific">Porphyridium purpureum</name>
    <name type="common">Red alga</name>
    <name type="synonym">Porphyridium cruentum</name>
    <dbReference type="NCBI Taxonomy" id="35688"/>
    <lineage>
        <taxon>Eukaryota</taxon>
        <taxon>Rhodophyta</taxon>
        <taxon>Bangiophyceae</taxon>
        <taxon>Porphyridiales</taxon>
        <taxon>Porphyridiaceae</taxon>
        <taxon>Porphyridium</taxon>
    </lineage>
</organism>
<dbReference type="EMBL" id="VRMN01000001">
    <property type="protein sequence ID" value="KAA8498357.1"/>
    <property type="molecule type" value="Genomic_DNA"/>
</dbReference>
<dbReference type="Pfam" id="PF21021">
    <property type="entry name" value="FAF1"/>
    <property type="match status" value="1"/>
</dbReference>
<name>A0A5J4Z6R3_PORPP</name>
<dbReference type="SMART" id="SM00594">
    <property type="entry name" value="UAS"/>
    <property type="match status" value="1"/>
</dbReference>
<dbReference type="Proteomes" id="UP000324585">
    <property type="component" value="Unassembled WGS sequence"/>
</dbReference>
<dbReference type="GO" id="GO:0036503">
    <property type="term" value="P:ERAD pathway"/>
    <property type="evidence" value="ECO:0007669"/>
    <property type="project" value="TreeGrafter"/>
</dbReference>
<keyword evidence="5" id="KW-1185">Reference proteome</keyword>
<dbReference type="PANTHER" id="PTHR23322">
    <property type="entry name" value="FAS-ASSOCIATED PROTEIN"/>
    <property type="match status" value="1"/>
</dbReference>
<dbReference type="SUPFAM" id="SSF52833">
    <property type="entry name" value="Thioredoxin-like"/>
    <property type="match status" value="1"/>
</dbReference>
<dbReference type="InterPro" id="IPR036249">
    <property type="entry name" value="Thioredoxin-like_sf"/>
</dbReference>